<name>A0AAU7Q6R0_9GAMM</name>
<sequence>MSLGIVGNTWKSLSNSFASTGNYPIFMSGNFNVRITNNVIYINQDVELSAYYSFINVPNTSCKFTRIENNALLNNVQTYGIRLMSAKFEIADIRNNYSDTTTTPMSYWNSGMKGPITLKNNCWVQSNPATDYNKVANLSTYYKPHRGDIVDYLIPSAGAIVGMVYDGANWYSAGTVGSTIITS</sequence>
<accession>A0AAU7Q6R0</accession>
<gene>
    <name evidence="1" type="ORF">ABK905_18935</name>
</gene>
<organism evidence="1">
    <name type="scientific">Acerihabitans sp. KWT182</name>
    <dbReference type="NCBI Taxonomy" id="3157919"/>
    <lineage>
        <taxon>Bacteria</taxon>
        <taxon>Pseudomonadati</taxon>
        <taxon>Pseudomonadota</taxon>
        <taxon>Gammaproteobacteria</taxon>
        <taxon>Enterobacterales</taxon>
        <taxon>Pectobacteriaceae</taxon>
        <taxon>Acerihabitans</taxon>
    </lineage>
</organism>
<reference evidence="1" key="1">
    <citation type="submission" date="2024-06" db="EMBL/GenBank/DDBJ databases">
        <authorList>
            <person name="Coelho C."/>
            <person name="Bento M."/>
            <person name="Garcia E."/>
            <person name="Camelo A."/>
            <person name="Brandao I."/>
            <person name="Espirito Santo C."/>
            <person name="Trovao J."/>
            <person name="Verissimo A."/>
            <person name="Costa J."/>
            <person name="Tiago I."/>
        </authorList>
    </citation>
    <scope>NUCLEOTIDE SEQUENCE</scope>
    <source>
        <strain evidence="1">KWT182</strain>
    </source>
</reference>
<dbReference type="EMBL" id="CP157947">
    <property type="protein sequence ID" value="XBS68684.1"/>
    <property type="molecule type" value="Genomic_DNA"/>
</dbReference>
<evidence type="ECO:0000313" key="1">
    <source>
        <dbReference type="EMBL" id="XBS68684.1"/>
    </source>
</evidence>
<proteinExistence type="predicted"/>
<dbReference type="AlphaFoldDB" id="A0AAU7Q6R0"/>
<protein>
    <submittedName>
        <fullName evidence="1">Uncharacterized protein</fullName>
    </submittedName>
</protein>